<reference evidence="21" key="1">
    <citation type="submission" date="2023-07" db="EMBL/GenBank/DDBJ databases">
        <title>A chromosome-level genome assembly of Lolium multiflorum.</title>
        <authorList>
            <person name="Chen Y."/>
            <person name="Copetti D."/>
            <person name="Kolliker R."/>
            <person name="Studer B."/>
        </authorList>
    </citation>
    <scope>NUCLEOTIDE SEQUENCE</scope>
    <source>
        <strain evidence="21">02402/16</strain>
        <tissue evidence="21">Leaf</tissue>
    </source>
</reference>
<comment type="similarity">
    <text evidence="19">Belongs to the peroxidase family. Classical plant (class III) peroxidase subfamily.</text>
</comment>
<evidence type="ECO:0000256" key="16">
    <source>
        <dbReference type="PIRSR" id="PIRSR600823-3"/>
    </source>
</evidence>
<comment type="cofactor">
    <cofactor evidence="16 19">
        <name>heme b</name>
        <dbReference type="ChEBI" id="CHEBI:60344"/>
    </cofactor>
    <text evidence="16 19">Binds 1 heme b (iron(II)-protoporphyrin IX) group per subunit.</text>
</comment>
<dbReference type="InterPro" id="IPR000823">
    <property type="entry name" value="Peroxidase_pln"/>
</dbReference>
<evidence type="ECO:0000259" key="20">
    <source>
        <dbReference type="PROSITE" id="PS50873"/>
    </source>
</evidence>
<gene>
    <name evidence="21" type="ORF">QYE76_034326</name>
</gene>
<protein>
    <recommendedName>
        <fullName evidence="19">Peroxidase</fullName>
        <ecNumber evidence="19">1.11.1.7</ecNumber>
    </recommendedName>
</protein>
<proteinExistence type="inferred from homology"/>
<evidence type="ECO:0000256" key="8">
    <source>
        <dbReference type="ARBA" id="ARBA00023004"/>
    </source>
</evidence>
<evidence type="ECO:0000256" key="5">
    <source>
        <dbReference type="ARBA" id="ARBA00022723"/>
    </source>
</evidence>
<feature type="binding site" evidence="16">
    <location>
        <position position="122"/>
    </location>
    <ligand>
        <name>Ca(2+)</name>
        <dbReference type="ChEBI" id="CHEBI:29108"/>
        <label>1</label>
    </ligand>
</feature>
<dbReference type="GO" id="GO:0046872">
    <property type="term" value="F:metal ion binding"/>
    <property type="evidence" value="ECO:0007669"/>
    <property type="project" value="UniProtKB-UniRule"/>
</dbReference>
<sequence>MLLYDGVYALLNSSRLINRPPGMGFLLARSYIVVAALCVVLPCHAKLSTKFYAKTCPNVESIVRAVMAPAVAAEPRMGASIIRLFFHDCFVNVSPSHLSSPLLSVYLASSLITTLAQGCDASILLDDTPTFTGEKNAGANANSVRGYEVIDAIKTRAEAACKATVSCADIVALAARDAVNLLGGPTWSVPLGRKDSRVASQSAANANLPGPGSSAASLVAAFAAKGLSAREMTALSGAHTVGRARCLFFRGRIYGEPNINATFAAARQKTCPQTGGDGNLAPFDDQTPDTFDNAYYANLVAQRGLMHSDQELFNGGSQDALVRKYSGNAKIFAGDFAKAMVKMGGLLPAAGTPTEVRLNCRMLN</sequence>
<dbReference type="Gene3D" id="1.10.520.10">
    <property type="match status" value="1"/>
</dbReference>
<dbReference type="InterPro" id="IPR010255">
    <property type="entry name" value="Haem_peroxidase_sf"/>
</dbReference>
<dbReference type="EMBL" id="JAUUTY010000007">
    <property type="protein sequence ID" value="KAK1610653.1"/>
    <property type="molecule type" value="Genomic_DNA"/>
</dbReference>
<feature type="site" description="Transition state stabilizer" evidence="17">
    <location>
        <position position="83"/>
    </location>
</feature>
<feature type="disulfide bond" evidence="18">
    <location>
        <begin position="167"/>
        <end position="360"/>
    </location>
</feature>
<dbReference type="InterPro" id="IPR019793">
    <property type="entry name" value="Peroxidases_heam-ligand_BS"/>
</dbReference>
<dbReference type="GO" id="GO:0006979">
    <property type="term" value="P:response to oxidative stress"/>
    <property type="evidence" value="ECO:0007669"/>
    <property type="project" value="UniProtKB-UniRule"/>
</dbReference>
<dbReference type="AlphaFoldDB" id="A0AAD8VN72"/>
<keyword evidence="12 19" id="KW-0376">Hydrogen peroxide</keyword>
<dbReference type="PANTHER" id="PTHR31388:SF23">
    <property type="entry name" value="PEROXIDASE"/>
    <property type="match status" value="1"/>
</dbReference>
<evidence type="ECO:0000256" key="11">
    <source>
        <dbReference type="ARBA" id="ARBA00023283"/>
    </source>
</evidence>
<keyword evidence="4 19" id="KW-0349">Heme</keyword>
<feature type="binding site" evidence="16">
    <location>
        <position position="120"/>
    </location>
    <ligand>
        <name>Ca(2+)</name>
        <dbReference type="ChEBI" id="CHEBI:29108"/>
        <label>1</label>
    </ligand>
</feature>
<feature type="binding site" evidence="15">
    <location>
        <position position="209"/>
    </location>
    <ligand>
        <name>substrate</name>
    </ligand>
</feature>
<keyword evidence="19" id="KW-0964">Secreted</keyword>
<keyword evidence="8 16" id="KW-0408">Iron</keyword>
<dbReference type="Pfam" id="PF00141">
    <property type="entry name" value="peroxidase"/>
    <property type="match status" value="1"/>
</dbReference>
<comment type="subcellular location">
    <subcellularLocation>
        <location evidence="19">Secreted</location>
    </subcellularLocation>
</comment>
<feature type="binding site" evidence="16">
    <location>
        <position position="88"/>
    </location>
    <ligand>
        <name>Ca(2+)</name>
        <dbReference type="ChEBI" id="CHEBI:29108"/>
        <label>1</label>
    </ligand>
</feature>
<evidence type="ECO:0000256" key="1">
    <source>
        <dbReference type="ARBA" id="ARBA00000189"/>
    </source>
</evidence>
<evidence type="ECO:0000256" key="13">
    <source>
        <dbReference type="ARBA" id="ARBA00056385"/>
    </source>
</evidence>
<comment type="function">
    <text evidence="13">Involved in defense response to powdery meldew fungus.</text>
</comment>
<evidence type="ECO:0000256" key="15">
    <source>
        <dbReference type="PIRSR" id="PIRSR600823-2"/>
    </source>
</evidence>
<comment type="catalytic activity">
    <reaction evidence="1 19">
        <text>2 a phenolic donor + H2O2 = 2 a phenolic radical donor + 2 H2O</text>
        <dbReference type="Rhea" id="RHEA:56136"/>
        <dbReference type="ChEBI" id="CHEBI:15377"/>
        <dbReference type="ChEBI" id="CHEBI:16240"/>
        <dbReference type="ChEBI" id="CHEBI:139520"/>
        <dbReference type="ChEBI" id="CHEBI:139521"/>
        <dbReference type="EC" id="1.11.1.7"/>
    </reaction>
</comment>
<feature type="disulfide bond" evidence="18">
    <location>
        <begin position="246"/>
        <end position="271"/>
    </location>
</feature>
<feature type="domain" description="Plant heme peroxidase family profile" evidence="20">
    <location>
        <begin position="46"/>
        <end position="364"/>
    </location>
</feature>
<feature type="binding site" evidence="16">
    <location>
        <position position="91"/>
    </location>
    <ligand>
        <name>Ca(2+)</name>
        <dbReference type="ChEBI" id="CHEBI:29108"/>
        <label>1</label>
    </ligand>
</feature>
<dbReference type="PRINTS" id="PR00461">
    <property type="entry name" value="PLPEROXIDASE"/>
</dbReference>
<comment type="function">
    <text evidence="19">Removal of H(2)O(2), oxidation of toxic reductants, biosynthesis and degradation of lignin, suberization, auxin catabolism, response to environmental stresses such as wounding, pathogen attack and oxidative stress.</text>
</comment>
<accession>A0AAD8VN72</accession>
<keyword evidence="5 16" id="KW-0479">Metal-binding</keyword>
<evidence type="ECO:0000256" key="10">
    <source>
        <dbReference type="ARBA" id="ARBA00023180"/>
    </source>
</evidence>
<feature type="binding site" evidence="16">
    <location>
        <position position="134"/>
    </location>
    <ligand>
        <name>Ca(2+)</name>
        <dbReference type="ChEBI" id="CHEBI:29108"/>
        <label>1</label>
    </ligand>
</feature>
<dbReference type="InterPro" id="IPR019794">
    <property type="entry name" value="Peroxidases_AS"/>
</dbReference>
<dbReference type="GO" id="GO:0020037">
    <property type="term" value="F:heme binding"/>
    <property type="evidence" value="ECO:0007669"/>
    <property type="project" value="UniProtKB-UniRule"/>
</dbReference>
<evidence type="ECO:0000313" key="22">
    <source>
        <dbReference type="Proteomes" id="UP001231189"/>
    </source>
</evidence>
<evidence type="ECO:0000313" key="21">
    <source>
        <dbReference type="EMBL" id="KAK1610653.1"/>
    </source>
</evidence>
<dbReference type="GO" id="GO:0005576">
    <property type="term" value="C:extracellular region"/>
    <property type="evidence" value="ECO:0007669"/>
    <property type="project" value="UniProtKB-SubCell"/>
</dbReference>
<comment type="cofactor">
    <cofactor evidence="16 19">
        <name>Ca(2+)</name>
        <dbReference type="ChEBI" id="CHEBI:29108"/>
    </cofactor>
    <text evidence="16 19">Binds 2 calcium ions per subunit.</text>
</comment>
<keyword evidence="22" id="KW-1185">Reference proteome</keyword>
<evidence type="ECO:0000256" key="7">
    <source>
        <dbReference type="ARBA" id="ARBA00023002"/>
    </source>
</evidence>
<dbReference type="PRINTS" id="PR00458">
    <property type="entry name" value="PEROXIDASE"/>
</dbReference>
<dbReference type="GO" id="GO:0042744">
    <property type="term" value="P:hydrogen peroxide catabolic process"/>
    <property type="evidence" value="ECO:0007669"/>
    <property type="project" value="UniProtKB-KW"/>
</dbReference>
<feature type="disulfide bond" evidence="18">
    <location>
        <begin position="89"/>
        <end position="119"/>
    </location>
</feature>
<keyword evidence="10" id="KW-0325">Glycoprotein</keyword>
<dbReference type="PROSITE" id="PS00436">
    <property type="entry name" value="PEROXIDASE_2"/>
    <property type="match status" value="1"/>
</dbReference>
<keyword evidence="6 16" id="KW-0106">Calcium</keyword>
<evidence type="ECO:0000256" key="17">
    <source>
        <dbReference type="PIRSR" id="PIRSR600823-4"/>
    </source>
</evidence>
<feature type="disulfide bond" evidence="18">
    <location>
        <begin position="56"/>
        <end position="161"/>
    </location>
</feature>
<evidence type="ECO:0000256" key="9">
    <source>
        <dbReference type="ARBA" id="ARBA00023157"/>
    </source>
</evidence>
<dbReference type="InterPro" id="IPR002016">
    <property type="entry name" value="Haem_peroxidase"/>
</dbReference>
<evidence type="ECO:0000256" key="6">
    <source>
        <dbReference type="ARBA" id="ARBA00022837"/>
    </source>
</evidence>
<dbReference type="Gene3D" id="1.10.420.10">
    <property type="entry name" value="Peroxidase, domain 2"/>
    <property type="match status" value="1"/>
</dbReference>
<evidence type="ECO:0000256" key="3">
    <source>
        <dbReference type="ARBA" id="ARBA00022559"/>
    </source>
</evidence>
<comment type="caution">
    <text evidence="21">The sequence shown here is derived from an EMBL/GenBank/DDBJ whole genome shotgun (WGS) entry which is preliminary data.</text>
</comment>
<dbReference type="PANTHER" id="PTHR31388">
    <property type="entry name" value="PEROXIDASE 72-RELATED"/>
    <property type="match status" value="1"/>
</dbReference>
<evidence type="ECO:0000256" key="12">
    <source>
        <dbReference type="ARBA" id="ARBA00023324"/>
    </source>
</evidence>
<evidence type="ECO:0000256" key="14">
    <source>
        <dbReference type="PIRSR" id="PIRSR600823-1"/>
    </source>
</evidence>
<dbReference type="GO" id="GO:0140825">
    <property type="term" value="F:lactoperoxidase activity"/>
    <property type="evidence" value="ECO:0007669"/>
    <property type="project" value="UniProtKB-EC"/>
</dbReference>
<feature type="binding site" evidence="16">
    <location>
        <position position="284"/>
    </location>
    <ligand>
        <name>Ca(2+)</name>
        <dbReference type="ChEBI" id="CHEBI:29108"/>
        <label>2</label>
    </ligand>
</feature>
<dbReference type="PROSITE" id="PS00435">
    <property type="entry name" value="PEROXIDASE_1"/>
    <property type="match status" value="1"/>
</dbReference>
<keyword evidence="3 19" id="KW-0575">Peroxidase</keyword>
<dbReference type="EC" id="1.11.1.7" evidence="19"/>
<evidence type="ECO:0000256" key="2">
    <source>
        <dbReference type="ARBA" id="ARBA00006873"/>
    </source>
</evidence>
<name>A0AAD8VN72_LOLMU</name>
<feature type="binding site" evidence="16">
    <location>
        <position position="287"/>
    </location>
    <ligand>
        <name>Ca(2+)</name>
        <dbReference type="ChEBI" id="CHEBI:29108"/>
        <label>2</label>
    </ligand>
</feature>
<feature type="active site" description="Proton acceptor" evidence="14">
    <location>
        <position position="87"/>
    </location>
</feature>
<dbReference type="PROSITE" id="PS50873">
    <property type="entry name" value="PEROXIDASE_4"/>
    <property type="match status" value="1"/>
</dbReference>
<dbReference type="SUPFAM" id="SSF48113">
    <property type="entry name" value="Heme-dependent peroxidases"/>
    <property type="match status" value="1"/>
</dbReference>
<dbReference type="FunFam" id="1.10.420.10:FF:000001">
    <property type="entry name" value="Peroxidase"/>
    <property type="match status" value="1"/>
</dbReference>
<feature type="binding site" description="axial binding residue" evidence="16">
    <location>
        <position position="239"/>
    </location>
    <ligand>
        <name>heme b</name>
        <dbReference type="ChEBI" id="CHEBI:60344"/>
    </ligand>
    <ligandPart>
        <name>Fe</name>
        <dbReference type="ChEBI" id="CHEBI:18248"/>
    </ligandPart>
</feature>
<evidence type="ECO:0000256" key="18">
    <source>
        <dbReference type="PIRSR" id="PIRSR600823-5"/>
    </source>
</evidence>
<dbReference type="CDD" id="cd00693">
    <property type="entry name" value="secretory_peroxidase"/>
    <property type="match status" value="1"/>
</dbReference>
<comment type="similarity">
    <text evidence="2">Belongs to the peroxidase family. Ascorbate peroxidase subfamily.</text>
</comment>
<feature type="binding site" evidence="16">
    <location>
        <position position="240"/>
    </location>
    <ligand>
        <name>Ca(2+)</name>
        <dbReference type="ChEBI" id="CHEBI:29108"/>
        <label>2</label>
    </ligand>
</feature>
<organism evidence="21 22">
    <name type="scientific">Lolium multiflorum</name>
    <name type="common">Italian ryegrass</name>
    <name type="synonym">Lolium perenne subsp. multiflorum</name>
    <dbReference type="NCBI Taxonomy" id="4521"/>
    <lineage>
        <taxon>Eukaryota</taxon>
        <taxon>Viridiplantae</taxon>
        <taxon>Streptophyta</taxon>
        <taxon>Embryophyta</taxon>
        <taxon>Tracheophyta</taxon>
        <taxon>Spermatophyta</taxon>
        <taxon>Magnoliopsida</taxon>
        <taxon>Liliopsida</taxon>
        <taxon>Poales</taxon>
        <taxon>Poaceae</taxon>
        <taxon>BOP clade</taxon>
        <taxon>Pooideae</taxon>
        <taxon>Poodae</taxon>
        <taxon>Poeae</taxon>
        <taxon>Poeae Chloroplast Group 2 (Poeae type)</taxon>
        <taxon>Loliodinae</taxon>
        <taxon>Loliinae</taxon>
        <taxon>Lolium</taxon>
    </lineage>
</organism>
<evidence type="ECO:0000256" key="19">
    <source>
        <dbReference type="RuleBase" id="RU362060"/>
    </source>
</evidence>
<feature type="binding site" evidence="16">
    <location>
        <position position="292"/>
    </location>
    <ligand>
        <name>Ca(2+)</name>
        <dbReference type="ChEBI" id="CHEBI:29108"/>
        <label>2</label>
    </ligand>
</feature>
<dbReference type="Proteomes" id="UP001231189">
    <property type="component" value="Unassembled WGS sequence"/>
</dbReference>
<evidence type="ECO:0000256" key="4">
    <source>
        <dbReference type="ARBA" id="ARBA00022617"/>
    </source>
</evidence>
<dbReference type="InterPro" id="IPR033905">
    <property type="entry name" value="Secretory_peroxidase"/>
</dbReference>
<keyword evidence="9 18" id="KW-1015">Disulfide bond</keyword>
<keyword evidence="11" id="KW-0873">Pyrrolidone carboxylic acid</keyword>
<dbReference type="FunFam" id="1.10.520.10:FF:000009">
    <property type="entry name" value="Peroxidase"/>
    <property type="match status" value="1"/>
</dbReference>
<feature type="binding site" evidence="16">
    <location>
        <position position="118"/>
    </location>
    <ligand>
        <name>Ca(2+)</name>
        <dbReference type="ChEBI" id="CHEBI:29108"/>
        <label>1</label>
    </ligand>
</feature>
<keyword evidence="7 19" id="KW-0560">Oxidoreductase</keyword>